<accession>A0ABU2TE32</accession>
<reference evidence="2" key="1">
    <citation type="submission" date="2024-05" db="EMBL/GenBank/DDBJ databases">
        <title>30 novel species of actinomycetes from the DSMZ collection.</title>
        <authorList>
            <person name="Nouioui I."/>
        </authorList>
    </citation>
    <scope>NUCLEOTIDE SEQUENCE</scope>
    <source>
        <strain evidence="2">DSM 41527</strain>
    </source>
</reference>
<evidence type="ECO:0000313" key="3">
    <source>
        <dbReference type="Proteomes" id="UP001180551"/>
    </source>
</evidence>
<sequence length="115" mass="11691">MHHFLASAADPDLHHHVSTLAGGVDVISGVRPDWGPFKKLGTTSTVLLGVMAAFALVAGAAAFFMGLAKSKGRIGESHSTMSSVEGKGLMVGGGVVFFLVASFGTLATIVYGMGV</sequence>
<keyword evidence="1" id="KW-0472">Membrane</keyword>
<name>A0ABU2TE32_9ACTN</name>
<evidence type="ECO:0000256" key="1">
    <source>
        <dbReference type="SAM" id="Phobius"/>
    </source>
</evidence>
<evidence type="ECO:0000313" key="2">
    <source>
        <dbReference type="EMBL" id="MDT0459174.1"/>
    </source>
</evidence>
<dbReference type="EMBL" id="JAVRFE010000040">
    <property type="protein sequence ID" value="MDT0459174.1"/>
    <property type="molecule type" value="Genomic_DNA"/>
</dbReference>
<feature type="transmembrane region" description="Helical" evidence="1">
    <location>
        <begin position="46"/>
        <end position="68"/>
    </location>
</feature>
<comment type="caution">
    <text evidence="2">The sequence shown here is derived from an EMBL/GenBank/DDBJ whole genome shotgun (WGS) entry which is preliminary data.</text>
</comment>
<protein>
    <recommendedName>
        <fullName evidence="4">Integral membrane protein</fullName>
    </recommendedName>
</protein>
<gene>
    <name evidence="2" type="ORF">RM550_26235</name>
</gene>
<organism evidence="2 3">
    <name type="scientific">Streptomyces mooreae</name>
    <dbReference type="NCBI Taxonomy" id="3075523"/>
    <lineage>
        <taxon>Bacteria</taxon>
        <taxon>Bacillati</taxon>
        <taxon>Actinomycetota</taxon>
        <taxon>Actinomycetes</taxon>
        <taxon>Kitasatosporales</taxon>
        <taxon>Streptomycetaceae</taxon>
        <taxon>Streptomyces</taxon>
    </lineage>
</organism>
<keyword evidence="3" id="KW-1185">Reference proteome</keyword>
<evidence type="ECO:0008006" key="4">
    <source>
        <dbReference type="Google" id="ProtNLM"/>
    </source>
</evidence>
<keyword evidence="1" id="KW-0812">Transmembrane</keyword>
<keyword evidence="1" id="KW-1133">Transmembrane helix</keyword>
<dbReference type="RefSeq" id="WP_311626224.1">
    <property type="nucleotide sequence ID" value="NZ_JAVRFE010000040.1"/>
</dbReference>
<proteinExistence type="predicted"/>
<feature type="transmembrane region" description="Helical" evidence="1">
    <location>
        <begin position="89"/>
        <end position="113"/>
    </location>
</feature>
<dbReference type="Proteomes" id="UP001180551">
    <property type="component" value="Unassembled WGS sequence"/>
</dbReference>